<protein>
    <recommendedName>
        <fullName evidence="3">SipW-cognate class signal peptide</fullName>
    </recommendedName>
</protein>
<reference evidence="1" key="1">
    <citation type="submission" date="2020-08" db="EMBL/GenBank/DDBJ databases">
        <authorList>
            <person name="Liu C."/>
            <person name="Sun Q."/>
        </authorList>
    </citation>
    <scope>NUCLEOTIDE SEQUENCE</scope>
    <source>
        <strain evidence="1">BX16</strain>
    </source>
</reference>
<evidence type="ECO:0000313" key="2">
    <source>
        <dbReference type="Proteomes" id="UP000644115"/>
    </source>
</evidence>
<sequence length="390" mass="41918">MNESTKTKKALRGSLFALFLCIILLIGTTFAWFTDTASTGVNKIQAGNLDVELEYSTDCSTWKTANQNTQMFNDNTLWEPGHTEVVYLRVKNAGNLALKYNIATNSYDMERGKNAAGDLFYIDQYLKIGTVQTDTAFANREAAIAAIADTEKTIAKETPISNDWTVLKAGEKSAPTAVVLYMPTTVGNEANNVQSWRKPSLKGLGLVVNATQATVESDSFNNTYDENAATTLSTVSYSSGQHNITGKIQANGSFGAVQAEGTAQFTIDADVYAVYNNGGAMAVEAGGTSRVIINGGDFRQVGVPKDDPVCDLIYATNSATIEIKGGTFKAVTPANTLNVKDTDRGSAKIIVKGGSFYKFDPSKDNPGEITIPDGYKVVKDGDWYKVVANN</sequence>
<comment type="caution">
    <text evidence="1">The sequence shown here is derived from an EMBL/GenBank/DDBJ whole genome shotgun (WGS) entry which is preliminary data.</text>
</comment>
<accession>A0A923NC57</accession>
<evidence type="ECO:0000313" key="1">
    <source>
        <dbReference type="EMBL" id="MBC5999359.1"/>
    </source>
</evidence>
<dbReference type="NCBIfam" id="TIGR04088">
    <property type="entry name" value="cognate_SipW"/>
    <property type="match status" value="1"/>
</dbReference>
<organism evidence="1 2">
    <name type="scientific">Lentihominibacter faecis</name>
    <dbReference type="NCBI Taxonomy" id="2764712"/>
    <lineage>
        <taxon>Bacteria</taxon>
        <taxon>Bacillati</taxon>
        <taxon>Bacillota</taxon>
        <taxon>Clostridia</taxon>
        <taxon>Peptostreptococcales</taxon>
        <taxon>Anaerovoracaceae</taxon>
        <taxon>Lentihominibacter</taxon>
    </lineage>
</organism>
<dbReference type="InterPro" id="IPR023833">
    <property type="entry name" value="Signal_pept_SipW-depend-type"/>
</dbReference>
<proteinExistence type="predicted"/>
<dbReference type="RefSeq" id="WP_249286805.1">
    <property type="nucleotide sequence ID" value="NZ_JACRWC010000062.1"/>
</dbReference>
<name>A0A923NC57_9FIRM</name>
<evidence type="ECO:0008006" key="3">
    <source>
        <dbReference type="Google" id="ProtNLM"/>
    </source>
</evidence>
<dbReference type="Proteomes" id="UP000644115">
    <property type="component" value="Unassembled WGS sequence"/>
</dbReference>
<keyword evidence="2" id="KW-1185">Reference proteome</keyword>
<dbReference type="EMBL" id="JACRWC010000062">
    <property type="protein sequence ID" value="MBC5999359.1"/>
    <property type="molecule type" value="Genomic_DNA"/>
</dbReference>
<dbReference type="AlphaFoldDB" id="A0A923NC57"/>
<gene>
    <name evidence="1" type="ORF">H8876_05040</name>
</gene>